<sequence length="133" mass="14730">MLQRLNETKIPLSAVLSTLRSLPENLISTEWDKVTDCIAILRPVEQLTETISGETYPIMSFAIPLIRNVQACLTKKSSKTPLGKDIKKSLLEAINKRLGILELNKTAAKVTFLDSRFKTAAFGINSNAENAQK</sequence>
<name>A0A0J7KS86_LASNI</name>
<dbReference type="SUPFAM" id="SSF53098">
    <property type="entry name" value="Ribonuclease H-like"/>
    <property type="match status" value="1"/>
</dbReference>
<dbReference type="AlphaFoldDB" id="A0A0J7KS86"/>
<dbReference type="EMBL" id="LBMM01008793">
    <property type="protein sequence ID" value="KMQ88636.1"/>
    <property type="molecule type" value="Genomic_DNA"/>
</dbReference>
<dbReference type="EMBL" id="LBMM01003715">
    <property type="protein sequence ID" value="KMQ93213.1"/>
    <property type="molecule type" value="Genomic_DNA"/>
</dbReference>
<evidence type="ECO:0000313" key="2">
    <source>
        <dbReference type="EMBL" id="KMQ93213.1"/>
    </source>
</evidence>
<evidence type="ECO:0000313" key="1">
    <source>
        <dbReference type="EMBL" id="KMQ88636.1"/>
    </source>
</evidence>
<organism evidence="2 3">
    <name type="scientific">Lasius niger</name>
    <name type="common">Black garden ant</name>
    <dbReference type="NCBI Taxonomy" id="67767"/>
    <lineage>
        <taxon>Eukaryota</taxon>
        <taxon>Metazoa</taxon>
        <taxon>Ecdysozoa</taxon>
        <taxon>Arthropoda</taxon>
        <taxon>Hexapoda</taxon>
        <taxon>Insecta</taxon>
        <taxon>Pterygota</taxon>
        <taxon>Neoptera</taxon>
        <taxon>Endopterygota</taxon>
        <taxon>Hymenoptera</taxon>
        <taxon>Apocrita</taxon>
        <taxon>Aculeata</taxon>
        <taxon>Formicoidea</taxon>
        <taxon>Formicidae</taxon>
        <taxon>Formicinae</taxon>
        <taxon>Lasius</taxon>
        <taxon>Lasius</taxon>
    </lineage>
</organism>
<dbReference type="Proteomes" id="UP000036403">
    <property type="component" value="Unassembled WGS sequence"/>
</dbReference>
<keyword evidence="3" id="KW-1185">Reference proteome</keyword>
<comment type="caution">
    <text evidence="2">The sequence shown here is derived from an EMBL/GenBank/DDBJ whole genome shotgun (WGS) entry which is preliminary data.</text>
</comment>
<accession>A0A0J7KS86</accession>
<dbReference type="InterPro" id="IPR012337">
    <property type="entry name" value="RNaseH-like_sf"/>
</dbReference>
<evidence type="ECO:0000313" key="3">
    <source>
        <dbReference type="Proteomes" id="UP000036403"/>
    </source>
</evidence>
<reference evidence="2 3" key="1">
    <citation type="submission" date="2015-04" db="EMBL/GenBank/DDBJ databases">
        <title>Lasius niger genome sequencing.</title>
        <authorList>
            <person name="Konorov E.A."/>
            <person name="Nikitin M.A."/>
            <person name="Kirill M.V."/>
            <person name="Chang P."/>
        </authorList>
    </citation>
    <scope>NUCLEOTIDE SEQUENCE [LARGE SCALE GENOMIC DNA]</scope>
    <source>
        <tissue evidence="2">Whole</tissue>
    </source>
</reference>
<dbReference type="OrthoDB" id="1271298at2759"/>
<proteinExistence type="predicted"/>
<dbReference type="PaxDb" id="67767-A0A0J7KS86"/>
<gene>
    <name evidence="1" type="ORF">RF55_11845</name>
    <name evidence="2" type="ORF">RF55_6700</name>
</gene>
<protein>
    <submittedName>
        <fullName evidence="2">Zinc finger bed domain-containing protein 1-like protein</fullName>
    </submittedName>
</protein>